<dbReference type="Proteomes" id="UP000593577">
    <property type="component" value="Unassembled WGS sequence"/>
</dbReference>
<evidence type="ECO:0000313" key="3">
    <source>
        <dbReference type="Proteomes" id="UP000593577"/>
    </source>
</evidence>
<dbReference type="AlphaFoldDB" id="A0A7J8X7Z0"/>
<keyword evidence="3" id="KW-1185">Reference proteome</keyword>
<reference evidence="2 3" key="1">
    <citation type="journal article" date="2019" name="Genome Biol. Evol.">
        <title>Insights into the evolution of the New World diploid cottons (Gossypium, subgenus Houzingenia) based on genome sequencing.</title>
        <authorList>
            <person name="Grover C.E."/>
            <person name="Arick M.A. 2nd"/>
            <person name="Thrash A."/>
            <person name="Conover J.L."/>
            <person name="Sanders W.S."/>
            <person name="Peterson D.G."/>
            <person name="Frelichowski J.E."/>
            <person name="Scheffler J.A."/>
            <person name="Scheffler B.E."/>
            <person name="Wendel J.F."/>
        </authorList>
    </citation>
    <scope>NUCLEOTIDE SEQUENCE [LARGE SCALE GENOMIC DNA]</scope>
    <source>
        <strain evidence="2">185</strain>
        <tissue evidence="2">Leaf</tissue>
    </source>
</reference>
<comment type="caution">
    <text evidence="2">The sequence shown here is derived from an EMBL/GenBank/DDBJ whole genome shotgun (WGS) entry which is preliminary data.</text>
</comment>
<feature type="non-terminal residue" evidence="2">
    <location>
        <position position="31"/>
    </location>
</feature>
<evidence type="ECO:0000313" key="2">
    <source>
        <dbReference type="EMBL" id="MBA0683416.1"/>
    </source>
</evidence>
<protein>
    <submittedName>
        <fullName evidence="2">Uncharacterized protein</fullName>
    </submittedName>
</protein>
<feature type="region of interest" description="Disordered" evidence="1">
    <location>
        <begin position="1"/>
        <end position="31"/>
    </location>
</feature>
<accession>A0A7J8X7Z0</accession>
<proteinExistence type="predicted"/>
<dbReference type="EMBL" id="JABFAA010000006">
    <property type="protein sequence ID" value="MBA0683416.1"/>
    <property type="molecule type" value="Genomic_DNA"/>
</dbReference>
<sequence>MAGMLSSLDSESKDEKSSESSIKTVVLANDT</sequence>
<evidence type="ECO:0000256" key="1">
    <source>
        <dbReference type="SAM" id="MobiDB-lite"/>
    </source>
</evidence>
<organism evidence="2 3">
    <name type="scientific">Gossypium aridum</name>
    <name type="common">American cotton</name>
    <name type="synonym">Erioxylum aridum</name>
    <dbReference type="NCBI Taxonomy" id="34290"/>
    <lineage>
        <taxon>Eukaryota</taxon>
        <taxon>Viridiplantae</taxon>
        <taxon>Streptophyta</taxon>
        <taxon>Embryophyta</taxon>
        <taxon>Tracheophyta</taxon>
        <taxon>Spermatophyta</taxon>
        <taxon>Magnoliopsida</taxon>
        <taxon>eudicotyledons</taxon>
        <taxon>Gunneridae</taxon>
        <taxon>Pentapetalae</taxon>
        <taxon>rosids</taxon>
        <taxon>malvids</taxon>
        <taxon>Malvales</taxon>
        <taxon>Malvaceae</taxon>
        <taxon>Malvoideae</taxon>
        <taxon>Gossypium</taxon>
    </lineage>
</organism>
<gene>
    <name evidence="2" type="ORF">Goari_025078</name>
</gene>
<name>A0A7J8X7Z0_GOSAI</name>